<dbReference type="AlphaFoldDB" id="A0A9K3KUP8"/>
<name>A0A9K3KUP8_9STRA</name>
<comment type="caution">
    <text evidence="2">The sequence shown here is derived from an EMBL/GenBank/DDBJ whole genome shotgun (WGS) entry which is preliminary data.</text>
</comment>
<dbReference type="EMBL" id="JAGRRH010000018">
    <property type="protein sequence ID" value="KAG7350329.1"/>
    <property type="molecule type" value="Genomic_DNA"/>
</dbReference>
<accession>A0A9K3KUP8</accession>
<proteinExistence type="predicted"/>
<gene>
    <name evidence="2" type="ORF">IV203_009689</name>
</gene>
<organism evidence="2 3">
    <name type="scientific">Nitzschia inconspicua</name>
    <dbReference type="NCBI Taxonomy" id="303405"/>
    <lineage>
        <taxon>Eukaryota</taxon>
        <taxon>Sar</taxon>
        <taxon>Stramenopiles</taxon>
        <taxon>Ochrophyta</taxon>
        <taxon>Bacillariophyta</taxon>
        <taxon>Bacillariophyceae</taxon>
        <taxon>Bacillariophycidae</taxon>
        <taxon>Bacillariales</taxon>
        <taxon>Bacillariaceae</taxon>
        <taxon>Nitzschia</taxon>
    </lineage>
</organism>
<evidence type="ECO:0000313" key="2">
    <source>
        <dbReference type="EMBL" id="KAG7350329.1"/>
    </source>
</evidence>
<reference evidence="2" key="2">
    <citation type="submission" date="2021-04" db="EMBL/GenBank/DDBJ databases">
        <authorList>
            <person name="Podell S."/>
        </authorList>
    </citation>
    <scope>NUCLEOTIDE SEQUENCE</scope>
    <source>
        <strain evidence="2">Hildebrandi</strain>
    </source>
</reference>
<sequence length="93" mass="10458">MNRKEKRADQPIRINASTCYHHSNGILTVMANGQRMPAEMPRRLVRPLYPPGTSLDSKQLFNIPLKIKRMLAKGESQRAVPNISGLSPLHQQG</sequence>
<evidence type="ECO:0000313" key="3">
    <source>
        <dbReference type="Proteomes" id="UP000693970"/>
    </source>
</evidence>
<dbReference type="Proteomes" id="UP000693970">
    <property type="component" value="Unassembled WGS sequence"/>
</dbReference>
<keyword evidence="3" id="KW-1185">Reference proteome</keyword>
<evidence type="ECO:0000256" key="1">
    <source>
        <dbReference type="SAM" id="MobiDB-lite"/>
    </source>
</evidence>
<protein>
    <submittedName>
        <fullName evidence="2">Uncharacterized protein</fullName>
    </submittedName>
</protein>
<feature type="region of interest" description="Disordered" evidence="1">
    <location>
        <begin position="74"/>
        <end position="93"/>
    </location>
</feature>
<reference evidence="2" key="1">
    <citation type="journal article" date="2021" name="Sci. Rep.">
        <title>Diploid genomic architecture of Nitzschia inconspicua, an elite biomass production diatom.</title>
        <authorList>
            <person name="Oliver A."/>
            <person name="Podell S."/>
            <person name="Pinowska A."/>
            <person name="Traller J.C."/>
            <person name="Smith S.R."/>
            <person name="McClure R."/>
            <person name="Beliaev A."/>
            <person name="Bohutskyi P."/>
            <person name="Hill E.A."/>
            <person name="Rabines A."/>
            <person name="Zheng H."/>
            <person name="Allen L.Z."/>
            <person name="Kuo A."/>
            <person name="Grigoriev I.V."/>
            <person name="Allen A.E."/>
            <person name="Hazlebeck D."/>
            <person name="Allen E.E."/>
        </authorList>
    </citation>
    <scope>NUCLEOTIDE SEQUENCE</scope>
    <source>
        <strain evidence="2">Hildebrandi</strain>
    </source>
</reference>